<dbReference type="EC" id="4.1.1.49" evidence="3"/>
<dbReference type="GO" id="GO:0004612">
    <property type="term" value="F:phosphoenolpyruvate carboxykinase (ATP) activity"/>
    <property type="evidence" value="ECO:0007669"/>
    <property type="project" value="UniProtKB-EC"/>
</dbReference>
<dbReference type="UniPathway" id="UPA00138"/>
<evidence type="ECO:0000256" key="6">
    <source>
        <dbReference type="ARBA" id="ARBA00023239"/>
    </source>
</evidence>
<proteinExistence type="inferred from homology"/>
<comment type="catalytic activity">
    <reaction evidence="7">
        <text>oxaloacetate + ATP = phosphoenolpyruvate + ADP + CO2</text>
        <dbReference type="Rhea" id="RHEA:18617"/>
        <dbReference type="ChEBI" id="CHEBI:16452"/>
        <dbReference type="ChEBI" id="CHEBI:16526"/>
        <dbReference type="ChEBI" id="CHEBI:30616"/>
        <dbReference type="ChEBI" id="CHEBI:58702"/>
        <dbReference type="ChEBI" id="CHEBI:456216"/>
        <dbReference type="EC" id="4.1.1.49"/>
    </reaction>
</comment>
<dbReference type="AlphaFoldDB" id="C2E3M4"/>
<comment type="pathway">
    <text evidence="1">Carbohydrate biosynthesis; gluconeogenesis.</text>
</comment>
<dbReference type="SUPFAM" id="SSF68923">
    <property type="entry name" value="PEP carboxykinase N-terminal domain"/>
    <property type="match status" value="1"/>
</dbReference>
<dbReference type="Proteomes" id="UP000003491">
    <property type="component" value="Unassembled WGS sequence"/>
</dbReference>
<keyword evidence="6" id="KW-0456">Lyase</keyword>
<dbReference type="Pfam" id="PF01293">
    <property type="entry name" value="PEPCK_ATP"/>
    <property type="match status" value="1"/>
</dbReference>
<comment type="similarity">
    <text evidence="2">Belongs to the phosphoenolpyruvate carboxykinase (ATP) family.</text>
</comment>
<dbReference type="InterPro" id="IPR001272">
    <property type="entry name" value="PEP_carboxykinase_ATP"/>
</dbReference>
<name>C2E3M4_LACJH</name>
<organism evidence="8 9">
    <name type="scientific">Lactobacillus johnsonii ATCC 33200</name>
    <dbReference type="NCBI Taxonomy" id="525330"/>
    <lineage>
        <taxon>Bacteria</taxon>
        <taxon>Bacillati</taxon>
        <taxon>Bacillota</taxon>
        <taxon>Bacilli</taxon>
        <taxon>Lactobacillales</taxon>
        <taxon>Lactobacillaceae</taxon>
        <taxon>Lactobacillus</taxon>
    </lineage>
</organism>
<dbReference type="Gene3D" id="3.90.228.20">
    <property type="match status" value="1"/>
</dbReference>
<sequence length="579" mass="65853">MAIESSLCYHLTVRIETAFYGFRGGKKLSTQERYSHDELRKANKKFSRVRSTIESAFYGNNVHEVTSVAEAYNLAKKQSGVIETDLPILHTKELGLPQGAKQLVYNHGKILGRTASARHFVDDPKEDPEALAGNLREDIYKGHDQKFLKATVLVGLDPSFTVKAHIMMPEDQAFNLLSYILNFQFFDEEAEKIYKKSKLYDEGDIYFYFDPNTQDEDYPKGFGVFDAPHNCAAVFGLRYFGELKKGTLTLAWAMAHRNGYTACHGGEKSFHFKDKDDKVFAFYGLSGSGKSTLTHEMYDGKYDITVLHDDAFIISREDGSSVALEPSYFDKTHDYPAGHHETKYYTTIMNCAVTQDEDGKKVIVTEDLRNNNGRVIKTRYTSPHRVDYENAPITALFWIMKDGSLPPILKVDDPVLATTMGLTLATKRTSAENLPKGFDMNTLVIEPFADPFRAYPVSGDYSDFKELFTKRGASCYILNTDAFMGKDIPKEVTKKLVEDLANDTIKDSDWKQFGNFKGVSYLPIEGYEVHLDDPEYQKTLAKRMQDRLDWLNKYDEEHPTQPIQEEAKKTLEGIIKELN</sequence>
<evidence type="ECO:0000256" key="5">
    <source>
        <dbReference type="ARBA" id="ARBA00022840"/>
    </source>
</evidence>
<dbReference type="InterPro" id="IPR008210">
    <property type="entry name" value="PEP_carboxykinase_N"/>
</dbReference>
<dbReference type="InterPro" id="IPR013035">
    <property type="entry name" value="PEP_carboxykinase_C"/>
</dbReference>
<comment type="caution">
    <text evidence="8">The sequence shown here is derived from an EMBL/GenBank/DDBJ whole genome shotgun (WGS) entry which is preliminary data.</text>
</comment>
<dbReference type="EMBL" id="ACGR01000024">
    <property type="protein sequence ID" value="EEJ60326.1"/>
    <property type="molecule type" value="Genomic_DNA"/>
</dbReference>
<accession>C2E3M4</accession>
<evidence type="ECO:0000256" key="1">
    <source>
        <dbReference type="ARBA" id="ARBA00004742"/>
    </source>
</evidence>
<dbReference type="SUPFAM" id="SSF53795">
    <property type="entry name" value="PEP carboxykinase-like"/>
    <property type="match status" value="1"/>
</dbReference>
<keyword evidence="4" id="KW-0547">Nucleotide-binding</keyword>
<dbReference type="HOGENOM" id="CLU_037428_0_0_9"/>
<evidence type="ECO:0000313" key="8">
    <source>
        <dbReference type="EMBL" id="EEJ60326.1"/>
    </source>
</evidence>
<evidence type="ECO:0000256" key="4">
    <source>
        <dbReference type="ARBA" id="ARBA00022741"/>
    </source>
</evidence>
<evidence type="ECO:0000256" key="2">
    <source>
        <dbReference type="ARBA" id="ARBA00006052"/>
    </source>
</evidence>
<evidence type="ECO:0000313" key="9">
    <source>
        <dbReference type="Proteomes" id="UP000003491"/>
    </source>
</evidence>
<keyword evidence="5" id="KW-0067">ATP-binding</keyword>
<reference evidence="8 9" key="1">
    <citation type="submission" date="2009-01" db="EMBL/GenBank/DDBJ databases">
        <authorList>
            <person name="Qin X."/>
            <person name="Bachman B."/>
            <person name="Battles P."/>
            <person name="Bell A."/>
            <person name="Bess C."/>
            <person name="Bickham C."/>
            <person name="Chaboub L."/>
            <person name="Chen D."/>
            <person name="Coyle M."/>
            <person name="Deiros D.R."/>
            <person name="Dinh H."/>
            <person name="Forbes L."/>
            <person name="Fowler G."/>
            <person name="Francisco L."/>
            <person name="Fu Q."/>
            <person name="Gubbala S."/>
            <person name="Hale W."/>
            <person name="Han Y."/>
            <person name="Hemphill L."/>
            <person name="Highlander S.K."/>
            <person name="Hirani K."/>
            <person name="Hogues M."/>
            <person name="Jackson L."/>
            <person name="Jakkamsetti A."/>
            <person name="Javaid M."/>
            <person name="Jiang H."/>
            <person name="Korchina V."/>
            <person name="Kovar C."/>
            <person name="Lara F."/>
            <person name="Lee S."/>
            <person name="Mata R."/>
            <person name="Mathew T."/>
            <person name="Moen C."/>
            <person name="Morales K."/>
            <person name="Munidasa M."/>
            <person name="Nazareth L."/>
            <person name="Ngo R."/>
            <person name="Nguyen L."/>
            <person name="Okwuonu G."/>
            <person name="Ongeri F."/>
            <person name="Patil S."/>
            <person name="Petrosino J."/>
            <person name="Pham C."/>
            <person name="Pham P."/>
            <person name="Pu L.-L."/>
            <person name="Puazo M."/>
            <person name="Raj R."/>
            <person name="Reid J."/>
            <person name="Rouhana J."/>
            <person name="Saada N."/>
            <person name="Shang Y."/>
            <person name="Simmons D."/>
            <person name="Thornton R."/>
            <person name="Warren J."/>
            <person name="Weissenberger G."/>
            <person name="Zhang J."/>
            <person name="Zhang L."/>
            <person name="Zhou C."/>
            <person name="Zhu D."/>
            <person name="Muzny D."/>
            <person name="Worley K."/>
            <person name="Gibbs R."/>
        </authorList>
    </citation>
    <scope>NUCLEOTIDE SEQUENCE [LARGE SCALE GENOMIC DNA]</scope>
    <source>
        <strain evidence="8 9">ATCC 33200</strain>
    </source>
</reference>
<dbReference type="GO" id="GO:0006094">
    <property type="term" value="P:gluconeogenesis"/>
    <property type="evidence" value="ECO:0007669"/>
    <property type="project" value="UniProtKB-UniPathway"/>
</dbReference>
<evidence type="ECO:0000256" key="7">
    <source>
        <dbReference type="ARBA" id="ARBA00047371"/>
    </source>
</evidence>
<dbReference type="GO" id="GO:0005524">
    <property type="term" value="F:ATP binding"/>
    <property type="evidence" value="ECO:0007669"/>
    <property type="project" value="UniProtKB-KW"/>
</dbReference>
<gene>
    <name evidence="8" type="ORF">HMPREF0528_0348</name>
</gene>
<evidence type="ECO:0000256" key="3">
    <source>
        <dbReference type="ARBA" id="ARBA00012363"/>
    </source>
</evidence>
<protein>
    <recommendedName>
        <fullName evidence="3">phosphoenolpyruvate carboxykinase (ATP)</fullName>
        <ecNumber evidence="3">4.1.1.49</ecNumber>
    </recommendedName>
</protein>